<evidence type="ECO:0000259" key="2">
    <source>
        <dbReference type="Pfam" id="PF04685"/>
    </source>
</evidence>
<evidence type="ECO:0000256" key="1">
    <source>
        <dbReference type="SAM" id="MobiDB-lite"/>
    </source>
</evidence>
<evidence type="ECO:0000259" key="3">
    <source>
        <dbReference type="Pfam" id="PF12215"/>
    </source>
</evidence>
<name>A0AA85IN71_TRIRE</name>
<dbReference type="Pfam" id="PF12215">
    <property type="entry name" value="Glyco_hydr_116N"/>
    <property type="match status" value="1"/>
</dbReference>
<dbReference type="Pfam" id="PF04685">
    <property type="entry name" value="DUF608"/>
    <property type="match status" value="1"/>
</dbReference>
<dbReference type="Proteomes" id="UP000050795">
    <property type="component" value="Unassembled WGS sequence"/>
</dbReference>
<evidence type="ECO:0000313" key="5">
    <source>
        <dbReference type="WBParaSite" id="TREG1_100250.1"/>
    </source>
</evidence>
<feature type="compositionally biased region" description="Low complexity" evidence="1">
    <location>
        <begin position="264"/>
        <end position="282"/>
    </location>
</feature>
<dbReference type="InterPro" id="IPR024462">
    <property type="entry name" value="GH116_N"/>
</dbReference>
<organism evidence="4 5">
    <name type="scientific">Trichobilharzia regenti</name>
    <name type="common">Nasal bird schistosome</name>
    <dbReference type="NCBI Taxonomy" id="157069"/>
    <lineage>
        <taxon>Eukaryota</taxon>
        <taxon>Metazoa</taxon>
        <taxon>Spiralia</taxon>
        <taxon>Lophotrochozoa</taxon>
        <taxon>Platyhelminthes</taxon>
        <taxon>Trematoda</taxon>
        <taxon>Digenea</taxon>
        <taxon>Strigeidida</taxon>
        <taxon>Schistosomatoidea</taxon>
        <taxon>Schistosomatidae</taxon>
        <taxon>Trichobilharzia</taxon>
    </lineage>
</organism>
<dbReference type="InterPro" id="IPR006775">
    <property type="entry name" value="GH116_catalytic"/>
</dbReference>
<dbReference type="WBParaSite" id="TREG1_100250.1">
    <property type="protein sequence ID" value="TREG1_100250.1"/>
    <property type="gene ID" value="TREG1_100250"/>
</dbReference>
<dbReference type="InterPro" id="IPR008928">
    <property type="entry name" value="6-hairpin_glycosidase_sf"/>
</dbReference>
<keyword evidence="4" id="KW-1185">Reference proteome</keyword>
<dbReference type="GO" id="GO:0008422">
    <property type="term" value="F:beta-glucosidase activity"/>
    <property type="evidence" value="ECO:0007669"/>
    <property type="project" value="TreeGrafter"/>
</dbReference>
<evidence type="ECO:0008006" key="6">
    <source>
        <dbReference type="Google" id="ProtNLM"/>
    </source>
</evidence>
<dbReference type="GO" id="GO:0005975">
    <property type="term" value="P:carbohydrate metabolic process"/>
    <property type="evidence" value="ECO:0007669"/>
    <property type="project" value="InterPro"/>
</dbReference>
<reference evidence="5" key="2">
    <citation type="submission" date="2023-11" db="UniProtKB">
        <authorList>
            <consortium name="WormBaseParasite"/>
        </authorList>
    </citation>
    <scope>IDENTIFICATION</scope>
</reference>
<accession>A0AA85IN71</accession>
<dbReference type="SUPFAM" id="SSF48208">
    <property type="entry name" value="Six-hairpin glycosidases"/>
    <property type="match status" value="1"/>
</dbReference>
<feature type="domain" description="Glycosyl-hydrolase family 116 N-terminal" evidence="3">
    <location>
        <begin position="88"/>
        <end position="484"/>
    </location>
</feature>
<feature type="region of interest" description="Disordered" evidence="1">
    <location>
        <begin position="256"/>
        <end position="282"/>
    </location>
</feature>
<dbReference type="PANTHER" id="PTHR12654:SF0">
    <property type="entry name" value="NON-LYSOSOMAL GLUCOSYLCERAMIDASE"/>
    <property type="match status" value="1"/>
</dbReference>
<evidence type="ECO:0000313" key="4">
    <source>
        <dbReference type="Proteomes" id="UP000050795"/>
    </source>
</evidence>
<feature type="domain" description="Glycosyl-hydrolase family 116 catalytic region" evidence="2">
    <location>
        <begin position="590"/>
        <end position="974"/>
    </location>
</feature>
<dbReference type="PANTHER" id="PTHR12654">
    <property type="entry name" value="BILE ACID BETA-GLUCOSIDASE-RELATED"/>
    <property type="match status" value="1"/>
</dbReference>
<proteinExistence type="predicted"/>
<sequence length="999" mass="113539">MSEDRSDSILSVLGKLGIVPIYGWKARFDCKNKVKCRPFTVPRPSQMKDVLGMSFRYTFRFYIQKRFVEQRLPFIDPVTHVPWRPIYGVPMGGIGSGSIGRGFRGEFCRSSLIPGMYCYEVQPADQFIATIRKNGVVVYHQVLSPLTKPPTNGNGLRKWTWGFPAKNGNYVGLYPRSWTIYEIPEHHLVLVCQQISPVIPHDYEVACFPLTVFYWKILSWNKEDLVVTITFTWRGPSPNKRSKTSDLTKLVSVGENIDDHNSKNSKTNTNTASSTTTSTSSSIENPFCVYPQRSSPFATGSNLMGCLLERIVGNELPCCFGIAAKSTDKVKVSRCPGFCFNAEQKQSANHTEVNGNDHSDVITYHSYNKAPSASTFWNDLQSGCMPADDPTTGYTVSFSAEAKKSPKLAIAVSATTTAPMCNTNETCDPSQSELEFAVTWHSPVVKFRTGDVIYTRRYVRWFPVDGISGAKLLLNYAIENWRQWVRKIEEWQNPILNNKSLPNWYKSALFNESYYLSDGGTVWLDPKQVDCFQSDLINCIPLDLVRGYKNCVDLDPYELTGRKIKTPTSVTEEIKVDSWDHRARLAREIGLFGYLEGHEYRMYNTYDVHYDASWALIKLWPKLQLAVNYDCADLAIAEDSTAVYFIHRGQTLFRSSECSVVHDYGDPEDEPWRCPNAYIMFPTDAWKDLNSKFILQVWRDWRLTQDYQYLLYMLPIVSRILRKSLGAWDTDNDGIIENSGFPDQTYDTWTAKGLSAYTGGLWLACLYATFDMLSCALHTDSPVYDQMISNTDDTHRLWSEVKDEIQKLFIKARVTYDSKLWTGLCYAYQTNNESSKEVVMAGQLSGYWFTRVTGVPPNLILPRNHVIKCLETISNCNWHGVKNGDLGAINGCFPGSKLDVSNVQAEEFWVGVNYSLASLMIAEGMIDEGFAIAEKCYNTVYNLYGLHFQTPEAYMTDGRFRCPGYMRPLAIWSIQQTLELSGIHPYSNITNSSMKFTDI</sequence>
<reference evidence="4" key="1">
    <citation type="submission" date="2022-06" db="EMBL/GenBank/DDBJ databases">
        <authorList>
            <person name="Berger JAMES D."/>
            <person name="Berger JAMES D."/>
        </authorList>
    </citation>
    <scope>NUCLEOTIDE SEQUENCE [LARGE SCALE GENOMIC DNA]</scope>
</reference>
<dbReference type="InterPro" id="IPR052566">
    <property type="entry name" value="Non-lysos_glucosylceramidase"/>
</dbReference>
<protein>
    <recommendedName>
        <fullName evidence="6">Non-lysosomal glucosylceramidase</fullName>
    </recommendedName>
</protein>
<dbReference type="AlphaFoldDB" id="A0AA85IN71"/>